<dbReference type="EMBL" id="JAMKBJ010000009">
    <property type="protein sequence ID" value="MCZ8537830.1"/>
    <property type="molecule type" value="Genomic_DNA"/>
</dbReference>
<proteinExistence type="predicted"/>
<keyword evidence="1" id="KW-0472">Membrane</keyword>
<feature type="transmembrane region" description="Helical" evidence="1">
    <location>
        <begin position="21"/>
        <end position="37"/>
    </location>
</feature>
<evidence type="ECO:0000313" key="2">
    <source>
        <dbReference type="EMBL" id="MCZ8537830.1"/>
    </source>
</evidence>
<evidence type="ECO:0000313" key="3">
    <source>
        <dbReference type="Proteomes" id="UP001152173"/>
    </source>
</evidence>
<keyword evidence="3" id="KW-1185">Reference proteome</keyword>
<feature type="transmembrane region" description="Helical" evidence="1">
    <location>
        <begin position="43"/>
        <end position="59"/>
    </location>
</feature>
<gene>
    <name evidence="2" type="ORF">M9R32_11605</name>
</gene>
<dbReference type="Proteomes" id="UP001152173">
    <property type="component" value="Unassembled WGS sequence"/>
</dbReference>
<dbReference type="AlphaFoldDB" id="A0A9X3LH17"/>
<comment type="caution">
    <text evidence="2">The sequence shown here is derived from an EMBL/GenBank/DDBJ whole genome shotgun (WGS) entry which is preliminary data.</text>
</comment>
<keyword evidence="1" id="KW-0812">Transmembrane</keyword>
<name>A0A9X3LH17_9BACL</name>
<protein>
    <submittedName>
        <fullName evidence="2">Uncharacterized protein</fullName>
    </submittedName>
</protein>
<sequence length="66" mass="7609">MRYGGNKITKEQKTADVIKKGIGFGSCLAMVVSYTAYQSIGWAIIHGFFSWFYVLYYFIKHSPELF</sequence>
<accession>A0A9X3LH17</accession>
<keyword evidence="1" id="KW-1133">Transmembrane helix</keyword>
<evidence type="ECO:0000256" key="1">
    <source>
        <dbReference type="SAM" id="Phobius"/>
    </source>
</evidence>
<organism evidence="2 3">
    <name type="scientific">Paenisporosarcina quisquiliarum</name>
    <dbReference type="NCBI Taxonomy" id="365346"/>
    <lineage>
        <taxon>Bacteria</taxon>
        <taxon>Bacillati</taxon>
        <taxon>Bacillota</taxon>
        <taxon>Bacilli</taxon>
        <taxon>Bacillales</taxon>
        <taxon>Caryophanaceae</taxon>
        <taxon>Paenisporosarcina</taxon>
    </lineage>
</organism>
<reference evidence="2" key="1">
    <citation type="submission" date="2022-05" db="EMBL/GenBank/DDBJ databases">
        <authorList>
            <person name="Colautti A."/>
            <person name="Iacumin L."/>
        </authorList>
    </citation>
    <scope>NUCLEOTIDE SEQUENCE</scope>
    <source>
        <strain evidence="2">SK 55</strain>
    </source>
</reference>